<dbReference type="SMART" id="SM00345">
    <property type="entry name" value="HTH_GNTR"/>
    <property type="match status" value="1"/>
</dbReference>
<evidence type="ECO:0000313" key="5">
    <source>
        <dbReference type="EMBL" id="GEP68443.1"/>
    </source>
</evidence>
<evidence type="ECO:0000256" key="1">
    <source>
        <dbReference type="ARBA" id="ARBA00023015"/>
    </source>
</evidence>
<dbReference type="PROSITE" id="PS50949">
    <property type="entry name" value="HTH_GNTR"/>
    <property type="match status" value="1"/>
</dbReference>
<reference evidence="5 6" key="1">
    <citation type="submission" date="2019-07" db="EMBL/GenBank/DDBJ databases">
        <title>Whole genome shotgun sequence of Cellulomonas soli NBRC 109434.</title>
        <authorList>
            <person name="Hosoyama A."/>
            <person name="Uohara A."/>
            <person name="Ohji S."/>
            <person name="Ichikawa N."/>
        </authorList>
    </citation>
    <scope>NUCLEOTIDE SEQUENCE [LARGE SCALE GENOMIC DNA]</scope>
    <source>
        <strain evidence="5 6">NBRC 109434</strain>
    </source>
</reference>
<organism evidence="5 6">
    <name type="scientific">Cellulomonas soli</name>
    <dbReference type="NCBI Taxonomy" id="931535"/>
    <lineage>
        <taxon>Bacteria</taxon>
        <taxon>Bacillati</taxon>
        <taxon>Actinomycetota</taxon>
        <taxon>Actinomycetes</taxon>
        <taxon>Micrococcales</taxon>
        <taxon>Cellulomonadaceae</taxon>
        <taxon>Cellulomonas</taxon>
    </lineage>
</organism>
<accession>A0A512PB57</accession>
<dbReference type="PANTHER" id="PTHR43537:SF5">
    <property type="entry name" value="UXU OPERON TRANSCRIPTIONAL REGULATOR"/>
    <property type="match status" value="1"/>
</dbReference>
<dbReference type="Pfam" id="PF07729">
    <property type="entry name" value="FCD"/>
    <property type="match status" value="1"/>
</dbReference>
<dbReference type="SUPFAM" id="SSF48008">
    <property type="entry name" value="GntR ligand-binding domain-like"/>
    <property type="match status" value="1"/>
</dbReference>
<dbReference type="PRINTS" id="PR00035">
    <property type="entry name" value="HTHGNTR"/>
</dbReference>
<dbReference type="Gene3D" id="1.20.120.530">
    <property type="entry name" value="GntR ligand-binding domain-like"/>
    <property type="match status" value="1"/>
</dbReference>
<sequence length="233" mass="25941">MDDAPQGRTGNGRPDATAQQYVLLREDVLRGVFPAGTLLQETQLTSRYGVSRTPIREALARLAQDGLLERAVRGYRVRSGTAEDVLDIYEARIALESVAAANAATRRTRLELVRLERLHDAAAEADDPTEVRRLHAQWHEELWLAAHSPTVRDVLVRLTAQLRIYDLGRVESTNDLVASTAEHEEVMVALRSQDLERARAALSAHLARSRDLRLDSFAEVDARTGPDLQPARP</sequence>
<evidence type="ECO:0000256" key="2">
    <source>
        <dbReference type="ARBA" id="ARBA00023125"/>
    </source>
</evidence>
<dbReference type="InterPro" id="IPR036390">
    <property type="entry name" value="WH_DNA-bd_sf"/>
</dbReference>
<evidence type="ECO:0000313" key="6">
    <source>
        <dbReference type="Proteomes" id="UP000321798"/>
    </source>
</evidence>
<name>A0A512PB57_9CELL</name>
<dbReference type="Pfam" id="PF00392">
    <property type="entry name" value="GntR"/>
    <property type="match status" value="1"/>
</dbReference>
<dbReference type="InterPro" id="IPR011711">
    <property type="entry name" value="GntR_C"/>
</dbReference>
<dbReference type="InterPro" id="IPR036388">
    <property type="entry name" value="WH-like_DNA-bd_sf"/>
</dbReference>
<dbReference type="EMBL" id="BKAL01000003">
    <property type="protein sequence ID" value="GEP68443.1"/>
    <property type="molecule type" value="Genomic_DNA"/>
</dbReference>
<keyword evidence="2" id="KW-0238">DNA-binding</keyword>
<evidence type="ECO:0000256" key="3">
    <source>
        <dbReference type="ARBA" id="ARBA00023163"/>
    </source>
</evidence>
<dbReference type="RefSeq" id="WP_218866440.1">
    <property type="nucleotide sequence ID" value="NZ_BAABBJ010000009.1"/>
</dbReference>
<dbReference type="GO" id="GO:0003700">
    <property type="term" value="F:DNA-binding transcription factor activity"/>
    <property type="evidence" value="ECO:0007669"/>
    <property type="project" value="InterPro"/>
</dbReference>
<dbReference type="GO" id="GO:0003677">
    <property type="term" value="F:DNA binding"/>
    <property type="evidence" value="ECO:0007669"/>
    <property type="project" value="UniProtKB-KW"/>
</dbReference>
<keyword evidence="6" id="KW-1185">Reference proteome</keyword>
<keyword evidence="1" id="KW-0805">Transcription regulation</keyword>
<dbReference type="InterPro" id="IPR000524">
    <property type="entry name" value="Tscrpt_reg_HTH_GntR"/>
</dbReference>
<gene>
    <name evidence="5" type="ORF">CSO01_11580</name>
</gene>
<protein>
    <submittedName>
        <fullName evidence="5">GntR family transcriptional regulator</fullName>
    </submittedName>
</protein>
<dbReference type="AlphaFoldDB" id="A0A512PB57"/>
<comment type="caution">
    <text evidence="5">The sequence shown here is derived from an EMBL/GenBank/DDBJ whole genome shotgun (WGS) entry which is preliminary data.</text>
</comment>
<dbReference type="Gene3D" id="1.10.10.10">
    <property type="entry name" value="Winged helix-like DNA-binding domain superfamily/Winged helix DNA-binding domain"/>
    <property type="match status" value="1"/>
</dbReference>
<evidence type="ECO:0000259" key="4">
    <source>
        <dbReference type="PROSITE" id="PS50949"/>
    </source>
</evidence>
<keyword evidence="3" id="KW-0804">Transcription</keyword>
<proteinExistence type="predicted"/>
<dbReference type="SUPFAM" id="SSF46785">
    <property type="entry name" value="Winged helix' DNA-binding domain"/>
    <property type="match status" value="1"/>
</dbReference>
<feature type="domain" description="HTH gntR-type" evidence="4">
    <location>
        <begin position="14"/>
        <end position="80"/>
    </location>
</feature>
<dbReference type="PANTHER" id="PTHR43537">
    <property type="entry name" value="TRANSCRIPTIONAL REGULATOR, GNTR FAMILY"/>
    <property type="match status" value="1"/>
</dbReference>
<dbReference type="InterPro" id="IPR008920">
    <property type="entry name" value="TF_FadR/GntR_C"/>
</dbReference>
<dbReference type="CDD" id="cd07377">
    <property type="entry name" value="WHTH_GntR"/>
    <property type="match status" value="1"/>
</dbReference>
<dbReference type="Proteomes" id="UP000321798">
    <property type="component" value="Unassembled WGS sequence"/>
</dbReference>
<dbReference type="SMART" id="SM00895">
    <property type="entry name" value="FCD"/>
    <property type="match status" value="1"/>
</dbReference>